<proteinExistence type="predicted"/>
<evidence type="ECO:0008006" key="3">
    <source>
        <dbReference type="Google" id="ProtNLM"/>
    </source>
</evidence>
<sequence length="517" mass="58354">MALDAEDYAFLKQQIIQCLQDQEQSLQVLKESIRNKDVTIFLGHTRSGKSTLVNYFLNNTLEAWEERRRVFKIRMDREYDGPEIGQGSLSCTAIPGVYRIPGNPDKVIIDSPGFEDNRGVIQDIMNALCISQIKTARTVKFVLVFDINDITNDNIGHFIHSLQHTQTLICNFDELKNSFCVILTKDSRDYNQDEIAGLFMNKILNVERLDMDKVLVRNFFQNRRLIGIFKMPRQIGEVTSDIDLNVKGAIRECHQVDVDKCEILFALSDKAQEVLLQIYPEYTDTYFFEEQVNKITERYTDYFDVDRYVFASYNNELEHTKNSLETIASSLLEHGNEQRVHLFEIQVSLDRLLEHPTSGEFKANFKFMIMLDCSKLLEERYKNMIMQNYVNSLMKLYEKVDALLGKINVEIEERKKNNIIFTLAGSAGAVGIVPALSGAAKMLDGAIKTSGNVFSKIAQPGVAAYGMGEAAIGGAATAGLCIAGAAFVGAGAGTAYVLYKETYGRRYEARLAQGRTV</sequence>
<keyword evidence="2" id="KW-1185">Reference proteome</keyword>
<name>A0A8K0CHN4_IGNLU</name>
<dbReference type="Proteomes" id="UP000801492">
    <property type="component" value="Unassembled WGS sequence"/>
</dbReference>
<accession>A0A8K0CHN4</accession>
<dbReference type="SUPFAM" id="SSF52540">
    <property type="entry name" value="P-loop containing nucleoside triphosphate hydrolases"/>
    <property type="match status" value="1"/>
</dbReference>
<reference evidence="1" key="1">
    <citation type="submission" date="2019-08" db="EMBL/GenBank/DDBJ databases">
        <title>The genome of the North American firefly Photinus pyralis.</title>
        <authorList>
            <consortium name="Photinus pyralis genome working group"/>
            <person name="Fallon T.R."/>
            <person name="Sander Lower S.E."/>
            <person name="Weng J.-K."/>
        </authorList>
    </citation>
    <scope>NUCLEOTIDE SEQUENCE</scope>
    <source>
        <strain evidence="1">TRF0915ILg1</strain>
        <tissue evidence="1">Whole body</tissue>
    </source>
</reference>
<dbReference type="Gene3D" id="3.40.50.300">
    <property type="entry name" value="P-loop containing nucleotide triphosphate hydrolases"/>
    <property type="match status" value="1"/>
</dbReference>
<evidence type="ECO:0000313" key="1">
    <source>
        <dbReference type="EMBL" id="KAF2885422.1"/>
    </source>
</evidence>
<gene>
    <name evidence="1" type="ORF">ILUMI_20767</name>
</gene>
<dbReference type="OrthoDB" id="2386367at2759"/>
<dbReference type="EMBL" id="VTPC01089958">
    <property type="protein sequence ID" value="KAF2885422.1"/>
    <property type="molecule type" value="Genomic_DNA"/>
</dbReference>
<evidence type="ECO:0000313" key="2">
    <source>
        <dbReference type="Proteomes" id="UP000801492"/>
    </source>
</evidence>
<comment type="caution">
    <text evidence="1">The sequence shown here is derived from an EMBL/GenBank/DDBJ whole genome shotgun (WGS) entry which is preliminary data.</text>
</comment>
<protein>
    <recommendedName>
        <fullName evidence="3">G domain-containing protein</fullName>
    </recommendedName>
</protein>
<dbReference type="AlphaFoldDB" id="A0A8K0CHN4"/>
<dbReference type="InterPro" id="IPR027417">
    <property type="entry name" value="P-loop_NTPase"/>
</dbReference>
<organism evidence="1 2">
    <name type="scientific">Ignelater luminosus</name>
    <name type="common">Cucubano</name>
    <name type="synonym">Pyrophorus luminosus</name>
    <dbReference type="NCBI Taxonomy" id="2038154"/>
    <lineage>
        <taxon>Eukaryota</taxon>
        <taxon>Metazoa</taxon>
        <taxon>Ecdysozoa</taxon>
        <taxon>Arthropoda</taxon>
        <taxon>Hexapoda</taxon>
        <taxon>Insecta</taxon>
        <taxon>Pterygota</taxon>
        <taxon>Neoptera</taxon>
        <taxon>Endopterygota</taxon>
        <taxon>Coleoptera</taxon>
        <taxon>Polyphaga</taxon>
        <taxon>Elateriformia</taxon>
        <taxon>Elateroidea</taxon>
        <taxon>Elateridae</taxon>
        <taxon>Agrypninae</taxon>
        <taxon>Pyrophorini</taxon>
        <taxon>Ignelater</taxon>
    </lineage>
</organism>